<evidence type="ECO:0000256" key="4">
    <source>
        <dbReference type="SAM" id="MobiDB-lite"/>
    </source>
</evidence>
<dbReference type="InterPro" id="IPR002110">
    <property type="entry name" value="Ankyrin_rpt"/>
</dbReference>
<accession>A0A1S9R9M7</accession>
<feature type="region of interest" description="Disordered" evidence="4">
    <location>
        <begin position="1"/>
        <end position="38"/>
    </location>
</feature>
<feature type="repeat" description="ANK" evidence="3">
    <location>
        <begin position="77"/>
        <end position="109"/>
    </location>
</feature>
<evidence type="ECO:0000313" key="6">
    <source>
        <dbReference type="Proteomes" id="UP000190744"/>
    </source>
</evidence>
<dbReference type="SMART" id="SM00248">
    <property type="entry name" value="ANK"/>
    <property type="match status" value="8"/>
</dbReference>
<dbReference type="PANTHER" id="PTHR24171:SF10">
    <property type="entry name" value="ANKYRIN REPEAT DOMAIN-CONTAINING PROTEIN 29-LIKE"/>
    <property type="match status" value="1"/>
</dbReference>
<keyword evidence="1" id="KW-0677">Repeat</keyword>
<evidence type="ECO:0000256" key="3">
    <source>
        <dbReference type="PROSITE-ProRule" id="PRU00023"/>
    </source>
</evidence>
<name>A0A1S9R9M7_PENBI</name>
<evidence type="ECO:0000256" key="1">
    <source>
        <dbReference type="ARBA" id="ARBA00022737"/>
    </source>
</evidence>
<dbReference type="Pfam" id="PF12796">
    <property type="entry name" value="Ank_2"/>
    <property type="match status" value="2"/>
</dbReference>
<gene>
    <name evidence="5" type="ORF">PEBR_39770</name>
</gene>
<feature type="compositionally biased region" description="Polar residues" evidence="4">
    <location>
        <begin position="17"/>
        <end position="38"/>
    </location>
</feature>
<feature type="repeat" description="ANK" evidence="3">
    <location>
        <begin position="242"/>
        <end position="274"/>
    </location>
</feature>
<feature type="compositionally biased region" description="Basic and acidic residues" evidence="4">
    <location>
        <begin position="1"/>
        <end position="10"/>
    </location>
</feature>
<comment type="caution">
    <text evidence="5">The sequence shown here is derived from an EMBL/GenBank/DDBJ whole genome shotgun (WGS) entry which is preliminary data.</text>
</comment>
<sequence>MDDRVSRYRTEPVQVISVESQRPSSAQDGEIQGSSTNMNGDVALNNQLLYAAGENDVDRAIALLSQGATINCVDSRDGQTPLHKGCSSGNSEIVKFLIRRGADVDVRDFLGNTPLHVACSTRNEGAVKLLIEGGADVNKMMNTGETALHVASNFGEVGILRLLLETGVEIDATGNDGRTPLHKAAIGGSQDAAEILLQFRAAVDAVDHWGQTALHLCLSGKSVGVMEVLLRYGADVNLVDHDGNTVLHKVCRYGWEDVVKLLLKYGADVDMKGSEGISALQVAKQGRMKEIVDMLAQYSKLSDELEGQRLAYTSPVSDDSVDRPVLDSVKKASEGPEEESIGMQLTPDFDPNLWSGVRRDNGDGFVLASYNKHDISFDAKLETIRPCVHEGREMHEIQLKLNFMRPYSMSHRIRYAQVDAIVSSNDAANSPHIREVMPQADRMEVSDQEITSGQKLTVGAAGGGGPSNVNISMEGSKTRKSTFKGVRIIHGAIRDRQHASWRLYEEPGSKSGLPEIVRLLLLVNCEAEFDIRLSLSVKACHLFSFGIPRTLTAPEGPVYSIPKLDDISAYDQESRLRQMLDVADRAAVMVEEADKLRKSFLLAIRAHKKKHLIMRAGAKESYVQEWADVVDASKSGDFTNLREMMLAIEESAPEPELGRRRRQEDRPDSPATPRRWLPPGEARWDPSPRAERPRILSGYLERNMDRRGYNPVSRNALESFSAVGPGYNVSRLA</sequence>
<feature type="compositionally biased region" description="Basic and acidic residues" evidence="4">
    <location>
        <begin position="656"/>
        <end position="668"/>
    </location>
</feature>
<dbReference type="PROSITE" id="PS50297">
    <property type="entry name" value="ANK_REP_REGION"/>
    <property type="match status" value="6"/>
</dbReference>
<feature type="repeat" description="ANK" evidence="3">
    <location>
        <begin position="176"/>
        <end position="208"/>
    </location>
</feature>
<dbReference type="Pfam" id="PF00023">
    <property type="entry name" value="Ank"/>
    <property type="match status" value="1"/>
</dbReference>
<dbReference type="Gene3D" id="1.25.40.20">
    <property type="entry name" value="Ankyrin repeat-containing domain"/>
    <property type="match status" value="3"/>
</dbReference>
<dbReference type="PROSITE" id="PS50088">
    <property type="entry name" value="ANK_REPEAT"/>
    <property type="match status" value="6"/>
</dbReference>
<feature type="region of interest" description="Disordered" evidence="4">
    <location>
        <begin position="649"/>
        <end position="697"/>
    </location>
</feature>
<dbReference type="Proteomes" id="UP000190744">
    <property type="component" value="Unassembled WGS sequence"/>
</dbReference>
<proteinExistence type="predicted"/>
<feature type="repeat" description="ANK" evidence="3">
    <location>
        <begin position="209"/>
        <end position="241"/>
    </location>
</feature>
<protein>
    <submittedName>
        <fullName evidence="5">Uncharacterized protein</fullName>
    </submittedName>
</protein>
<dbReference type="AlphaFoldDB" id="A0A1S9R9M7"/>
<dbReference type="PRINTS" id="PR01415">
    <property type="entry name" value="ANKYRIN"/>
</dbReference>
<dbReference type="SUPFAM" id="SSF48403">
    <property type="entry name" value="Ankyrin repeat"/>
    <property type="match status" value="1"/>
</dbReference>
<reference evidence="6" key="1">
    <citation type="submission" date="2015-09" db="EMBL/GenBank/DDBJ databases">
        <authorList>
            <person name="Fill T.P."/>
            <person name="Baretta J.F."/>
            <person name="de Almeida L.G."/>
            <person name="Rocha M."/>
            <person name="de Souza D.H."/>
            <person name="Malavazi I."/>
            <person name="Cerdeira L.T."/>
            <person name="Hong H."/>
            <person name="Samborskyy M."/>
            <person name="de Vasconcelos A.T."/>
            <person name="Leadlay P."/>
            <person name="Rodrigues-Filho E."/>
        </authorList>
    </citation>
    <scope>NUCLEOTIDE SEQUENCE [LARGE SCALE GENOMIC DNA]</scope>
    <source>
        <strain evidence="6">LaBioMMi 136</strain>
    </source>
</reference>
<organism evidence="5 6">
    <name type="scientific">Penicillium brasilianum</name>
    <dbReference type="NCBI Taxonomy" id="104259"/>
    <lineage>
        <taxon>Eukaryota</taxon>
        <taxon>Fungi</taxon>
        <taxon>Dikarya</taxon>
        <taxon>Ascomycota</taxon>
        <taxon>Pezizomycotina</taxon>
        <taxon>Eurotiomycetes</taxon>
        <taxon>Eurotiomycetidae</taxon>
        <taxon>Eurotiales</taxon>
        <taxon>Aspergillaceae</taxon>
        <taxon>Penicillium</taxon>
    </lineage>
</organism>
<evidence type="ECO:0000256" key="2">
    <source>
        <dbReference type="ARBA" id="ARBA00023043"/>
    </source>
</evidence>
<keyword evidence="2 3" id="KW-0040">ANK repeat</keyword>
<dbReference type="EMBL" id="LJBN01000225">
    <property type="protein sequence ID" value="OOQ82223.1"/>
    <property type="molecule type" value="Genomic_DNA"/>
</dbReference>
<feature type="compositionally biased region" description="Basic and acidic residues" evidence="4">
    <location>
        <begin position="682"/>
        <end position="694"/>
    </location>
</feature>
<dbReference type="PANTHER" id="PTHR24171">
    <property type="entry name" value="ANKYRIN REPEAT DOMAIN-CONTAINING PROTEIN 39-RELATED"/>
    <property type="match status" value="1"/>
</dbReference>
<evidence type="ECO:0000313" key="5">
    <source>
        <dbReference type="EMBL" id="OOQ82223.1"/>
    </source>
</evidence>
<feature type="repeat" description="ANK" evidence="3">
    <location>
        <begin position="110"/>
        <end position="142"/>
    </location>
</feature>
<dbReference type="InterPro" id="IPR036770">
    <property type="entry name" value="Ankyrin_rpt-contain_sf"/>
</dbReference>
<feature type="repeat" description="ANK" evidence="3">
    <location>
        <begin position="143"/>
        <end position="175"/>
    </location>
</feature>